<dbReference type="Proteomes" id="UP001396898">
    <property type="component" value="Unassembled WGS sequence"/>
</dbReference>
<comment type="caution">
    <text evidence="2">The sequence shown here is derived from an EMBL/GenBank/DDBJ whole genome shotgun (WGS) entry which is preliminary data.</text>
</comment>
<accession>A0ABR1RBZ8</accession>
<reference evidence="2 3" key="1">
    <citation type="submission" date="2023-01" db="EMBL/GenBank/DDBJ databases">
        <title>Analysis of 21 Apiospora genomes using comparative genomics revels a genus with tremendous synthesis potential of carbohydrate active enzymes and secondary metabolites.</title>
        <authorList>
            <person name="Sorensen T."/>
        </authorList>
    </citation>
    <scope>NUCLEOTIDE SEQUENCE [LARGE SCALE GENOMIC DNA]</scope>
    <source>
        <strain evidence="2 3">CBS 20057</strain>
    </source>
</reference>
<evidence type="ECO:0000313" key="2">
    <source>
        <dbReference type="EMBL" id="KAK8008061.1"/>
    </source>
</evidence>
<evidence type="ECO:0000256" key="1">
    <source>
        <dbReference type="SAM" id="MobiDB-lite"/>
    </source>
</evidence>
<evidence type="ECO:0000313" key="3">
    <source>
        <dbReference type="Proteomes" id="UP001396898"/>
    </source>
</evidence>
<keyword evidence="3" id="KW-1185">Reference proteome</keyword>
<organism evidence="2 3">
    <name type="scientific">Apiospora marii</name>
    <dbReference type="NCBI Taxonomy" id="335849"/>
    <lineage>
        <taxon>Eukaryota</taxon>
        <taxon>Fungi</taxon>
        <taxon>Dikarya</taxon>
        <taxon>Ascomycota</taxon>
        <taxon>Pezizomycotina</taxon>
        <taxon>Sordariomycetes</taxon>
        <taxon>Xylariomycetidae</taxon>
        <taxon>Amphisphaeriales</taxon>
        <taxon>Apiosporaceae</taxon>
        <taxon>Apiospora</taxon>
    </lineage>
</organism>
<gene>
    <name evidence="2" type="ORF">PG991_010612</name>
</gene>
<feature type="compositionally biased region" description="Basic and acidic residues" evidence="1">
    <location>
        <begin position="273"/>
        <end position="289"/>
    </location>
</feature>
<name>A0ABR1RBZ8_9PEZI</name>
<dbReference type="EMBL" id="JAQQWI010000016">
    <property type="protein sequence ID" value="KAK8008061.1"/>
    <property type="molecule type" value="Genomic_DNA"/>
</dbReference>
<proteinExistence type="predicted"/>
<feature type="region of interest" description="Disordered" evidence="1">
    <location>
        <begin position="260"/>
        <end position="289"/>
    </location>
</feature>
<protein>
    <submittedName>
        <fullName evidence="2">Uncharacterized protein</fullName>
    </submittedName>
</protein>
<sequence length="318" mass="35957">MFFFSRLKTPVVGEGCEPGTAPRGSILFNVEREIRDKLSEEPDFEDLEEMKAYLEGMDFLKRYETTVDVFFISKCMKHCRNRRRWRYVIALKTTSGNENYISTKIAEECGFSKRPGAVLDIKLELLGEKHDCSVHVREMEQDMLLTEALVEPKVNSSAEKHQSPVPEITDYIFGEEYENTDPDGTLDIDPDYILDTDPRSGDAVDNSMLEVGATEVPDKSPEVGLSSTLTNMASTLRNQDRWDEAKTTFTDSLQPRQPALQMGLQDTRSTRSGLDKLKGSTDHAHTSNNHDNEILRSKRESGCGDLSYLDLLGLVRKT</sequence>